<evidence type="ECO:0000313" key="2">
    <source>
        <dbReference type="Proteomes" id="UP000005019"/>
    </source>
</evidence>
<dbReference type="RefSeq" id="WP_008060363.1">
    <property type="nucleotide sequence ID" value="NZ_AFHG01000042.1"/>
</dbReference>
<accession>F5RB44</accession>
<gene>
    <name evidence="1" type="ORF">METUNv1_01483</name>
</gene>
<evidence type="ECO:0000313" key="1">
    <source>
        <dbReference type="EMBL" id="EGK72180.1"/>
    </source>
</evidence>
<reference evidence="1 2" key="1">
    <citation type="journal article" date="2011" name="J. Bacteriol.">
        <title>Genome sequence of Methyloversatilis universalis FAM5T, a methylotrophic representative of the order Rhodocyclales.</title>
        <authorList>
            <person name="Kittichotirat W."/>
            <person name="Good N.M."/>
            <person name="Hall R."/>
            <person name="Bringel F."/>
            <person name="Lajus A."/>
            <person name="Medigue C."/>
            <person name="Smalley N.E."/>
            <person name="Beck D."/>
            <person name="Bumgarner R."/>
            <person name="Vuilleumier S."/>
            <person name="Kalyuzhnaya M.G."/>
        </authorList>
    </citation>
    <scope>NUCLEOTIDE SEQUENCE [LARGE SCALE GENOMIC DNA]</scope>
    <source>
        <strain evidence="2">ATCC BAA-1314 / JCM 13912 / FAM5</strain>
    </source>
</reference>
<organism evidence="1 2">
    <name type="scientific">Methyloversatilis universalis (strain ATCC BAA-1314 / DSM 25237 / JCM 13912 / CCUG 52030 / FAM5)</name>
    <dbReference type="NCBI Taxonomy" id="1000565"/>
    <lineage>
        <taxon>Bacteria</taxon>
        <taxon>Pseudomonadati</taxon>
        <taxon>Pseudomonadota</taxon>
        <taxon>Betaproteobacteria</taxon>
        <taxon>Nitrosomonadales</taxon>
        <taxon>Sterolibacteriaceae</taxon>
        <taxon>Methyloversatilis</taxon>
    </lineage>
</organism>
<evidence type="ECO:0008006" key="3">
    <source>
        <dbReference type="Google" id="ProtNLM"/>
    </source>
</evidence>
<comment type="caution">
    <text evidence="1">The sequence shown here is derived from an EMBL/GenBank/DDBJ whole genome shotgun (WGS) entry which is preliminary data.</text>
</comment>
<name>F5RB44_METUF</name>
<protein>
    <recommendedName>
        <fullName evidence="3">DUF2007 domain-containing protein</fullName>
    </recommendedName>
</protein>
<dbReference type="Proteomes" id="UP000005019">
    <property type="component" value="Unassembled WGS sequence"/>
</dbReference>
<dbReference type="EMBL" id="AFHG01000042">
    <property type="protein sequence ID" value="EGK72180.1"/>
    <property type="molecule type" value="Genomic_DNA"/>
</dbReference>
<sequence length="79" mass="8462">MRLLTLIANSLDGRMLRDILALDGLHVQLVPAPAEVRQGGAVALLIEDDEFDRARATLARWAAEHPGIVSDPPPATDPA</sequence>
<dbReference type="AlphaFoldDB" id="F5RB44"/>
<dbReference type="OrthoDB" id="9814654at2"/>
<dbReference type="STRING" id="1000565.METUNv1_01483"/>
<keyword evidence="2" id="KW-1185">Reference proteome</keyword>
<proteinExistence type="predicted"/>